<accession>A0AAV7UCG7</accession>
<comment type="caution">
    <text evidence="2">The sequence shown here is derived from an EMBL/GenBank/DDBJ whole genome shotgun (WGS) entry which is preliminary data.</text>
</comment>
<dbReference type="Proteomes" id="UP001066276">
    <property type="component" value="Chromosome 3_1"/>
</dbReference>
<dbReference type="EMBL" id="JANPWB010000005">
    <property type="protein sequence ID" value="KAJ1186627.1"/>
    <property type="molecule type" value="Genomic_DNA"/>
</dbReference>
<reference evidence="2" key="1">
    <citation type="journal article" date="2022" name="bioRxiv">
        <title>Sequencing and chromosome-scale assembly of the giantPleurodeles waltlgenome.</title>
        <authorList>
            <person name="Brown T."/>
            <person name="Elewa A."/>
            <person name="Iarovenko S."/>
            <person name="Subramanian E."/>
            <person name="Araus A.J."/>
            <person name="Petzold A."/>
            <person name="Susuki M."/>
            <person name="Suzuki K.-i.T."/>
            <person name="Hayashi T."/>
            <person name="Toyoda A."/>
            <person name="Oliveira C."/>
            <person name="Osipova E."/>
            <person name="Leigh N.D."/>
            <person name="Simon A."/>
            <person name="Yun M.H."/>
        </authorList>
    </citation>
    <scope>NUCLEOTIDE SEQUENCE</scope>
    <source>
        <strain evidence="2">20211129_DDA</strain>
        <tissue evidence="2">Liver</tissue>
    </source>
</reference>
<evidence type="ECO:0000256" key="1">
    <source>
        <dbReference type="SAM" id="MobiDB-lite"/>
    </source>
</evidence>
<feature type="region of interest" description="Disordered" evidence="1">
    <location>
        <begin position="1"/>
        <end position="38"/>
    </location>
</feature>
<name>A0AAV7UCG7_PLEWA</name>
<sequence>MVEARLGLQRWAGQAGNRSQGRGSGTVQKGQSERTRKLRVPAHGKYGCRCRARGLPCTARLGRSPTRGWQLLKGPTEFYAICARINDTWPSSQ</sequence>
<keyword evidence="3" id="KW-1185">Reference proteome</keyword>
<evidence type="ECO:0000313" key="2">
    <source>
        <dbReference type="EMBL" id="KAJ1186627.1"/>
    </source>
</evidence>
<feature type="compositionally biased region" description="Polar residues" evidence="1">
    <location>
        <begin position="16"/>
        <end position="30"/>
    </location>
</feature>
<dbReference type="AlphaFoldDB" id="A0AAV7UCG7"/>
<gene>
    <name evidence="2" type="ORF">NDU88_003408</name>
</gene>
<proteinExistence type="predicted"/>
<protein>
    <submittedName>
        <fullName evidence="2">Uncharacterized protein</fullName>
    </submittedName>
</protein>
<evidence type="ECO:0000313" key="3">
    <source>
        <dbReference type="Proteomes" id="UP001066276"/>
    </source>
</evidence>
<organism evidence="2 3">
    <name type="scientific">Pleurodeles waltl</name>
    <name type="common">Iberian ribbed newt</name>
    <dbReference type="NCBI Taxonomy" id="8319"/>
    <lineage>
        <taxon>Eukaryota</taxon>
        <taxon>Metazoa</taxon>
        <taxon>Chordata</taxon>
        <taxon>Craniata</taxon>
        <taxon>Vertebrata</taxon>
        <taxon>Euteleostomi</taxon>
        <taxon>Amphibia</taxon>
        <taxon>Batrachia</taxon>
        <taxon>Caudata</taxon>
        <taxon>Salamandroidea</taxon>
        <taxon>Salamandridae</taxon>
        <taxon>Pleurodelinae</taxon>
        <taxon>Pleurodeles</taxon>
    </lineage>
</organism>